<evidence type="ECO:0000313" key="3">
    <source>
        <dbReference type="Proteomes" id="UP000789706"/>
    </source>
</evidence>
<dbReference type="Proteomes" id="UP000789706">
    <property type="component" value="Unassembled WGS sequence"/>
</dbReference>
<dbReference type="OrthoDB" id="10545442at2759"/>
<feature type="region of interest" description="Disordered" evidence="1">
    <location>
        <begin position="122"/>
        <end position="143"/>
    </location>
</feature>
<comment type="caution">
    <text evidence="2">The sequence shown here is derived from an EMBL/GenBank/DDBJ whole genome shotgun (WGS) entry which is preliminary data.</text>
</comment>
<accession>A0A9N9GSU0</accession>
<dbReference type="EMBL" id="CAJVPK010003827">
    <property type="protein sequence ID" value="CAG8631357.1"/>
    <property type="molecule type" value="Genomic_DNA"/>
</dbReference>
<organism evidence="2 3">
    <name type="scientific">Diversispora eburnea</name>
    <dbReference type="NCBI Taxonomy" id="1213867"/>
    <lineage>
        <taxon>Eukaryota</taxon>
        <taxon>Fungi</taxon>
        <taxon>Fungi incertae sedis</taxon>
        <taxon>Mucoromycota</taxon>
        <taxon>Glomeromycotina</taxon>
        <taxon>Glomeromycetes</taxon>
        <taxon>Diversisporales</taxon>
        <taxon>Diversisporaceae</taxon>
        <taxon>Diversispora</taxon>
    </lineage>
</organism>
<gene>
    <name evidence="2" type="ORF">DEBURN_LOCUS10790</name>
</gene>
<dbReference type="AlphaFoldDB" id="A0A9N9GSU0"/>
<evidence type="ECO:0000256" key="1">
    <source>
        <dbReference type="SAM" id="MobiDB-lite"/>
    </source>
</evidence>
<proteinExistence type="predicted"/>
<name>A0A9N9GSU0_9GLOM</name>
<evidence type="ECO:0000313" key="2">
    <source>
        <dbReference type="EMBL" id="CAG8631357.1"/>
    </source>
</evidence>
<feature type="non-terminal residue" evidence="2">
    <location>
        <position position="143"/>
    </location>
</feature>
<sequence>METKELKYLLQMFSLVEIPQEISTEVEDNTVINTLVTDYSRQEYNFIMKSNISRDVLASRNFAHTKLLITYQNIENLEKKSKNRLHDVKRVQIDESLDKDLVSPEYLNSKFRTEESNELVGYNTEEGGSTKVDKNGKKILHNK</sequence>
<protein>
    <submittedName>
        <fullName evidence="2">7968_t:CDS:1</fullName>
    </submittedName>
</protein>
<reference evidence="2" key="1">
    <citation type="submission" date="2021-06" db="EMBL/GenBank/DDBJ databases">
        <authorList>
            <person name="Kallberg Y."/>
            <person name="Tangrot J."/>
            <person name="Rosling A."/>
        </authorList>
    </citation>
    <scope>NUCLEOTIDE SEQUENCE</scope>
    <source>
        <strain evidence="2">AZ414A</strain>
    </source>
</reference>
<keyword evidence="3" id="KW-1185">Reference proteome</keyword>